<dbReference type="Gene3D" id="2.40.110.10">
    <property type="entry name" value="Butyryl-CoA Dehydrogenase, subunit A, domain 2"/>
    <property type="match status" value="1"/>
</dbReference>
<dbReference type="RefSeq" id="WP_109524333.1">
    <property type="nucleotide sequence ID" value="NZ_JBEXKW010000007.1"/>
</dbReference>
<evidence type="ECO:0000313" key="15">
    <source>
        <dbReference type="Proteomes" id="UP001551695"/>
    </source>
</evidence>
<protein>
    <recommendedName>
        <fullName evidence="8">Acyl-[acyl-carrier-protein] dehydrogenase MbtN</fullName>
    </recommendedName>
    <alternativeName>
        <fullName evidence="9">Mycobactin synthase protein N</fullName>
    </alternativeName>
</protein>
<evidence type="ECO:0000259" key="13">
    <source>
        <dbReference type="Pfam" id="PF02771"/>
    </source>
</evidence>
<evidence type="ECO:0000256" key="2">
    <source>
        <dbReference type="ARBA" id="ARBA00005102"/>
    </source>
</evidence>
<dbReference type="Pfam" id="PF02771">
    <property type="entry name" value="Acyl-CoA_dh_N"/>
    <property type="match status" value="1"/>
</dbReference>
<evidence type="ECO:0000256" key="1">
    <source>
        <dbReference type="ARBA" id="ARBA00001974"/>
    </source>
</evidence>
<evidence type="ECO:0000256" key="7">
    <source>
        <dbReference type="ARBA" id="ARBA00037085"/>
    </source>
</evidence>
<dbReference type="EMBL" id="JBFAKC010000009">
    <property type="protein sequence ID" value="MEV0710077.1"/>
    <property type="molecule type" value="Genomic_DNA"/>
</dbReference>
<comment type="caution">
    <text evidence="14">The sequence shown here is derived from an EMBL/GenBank/DDBJ whole genome shotgun (WGS) entry which is preliminary data.</text>
</comment>
<dbReference type="Pfam" id="PF00441">
    <property type="entry name" value="Acyl-CoA_dh_1"/>
    <property type="match status" value="1"/>
</dbReference>
<dbReference type="InterPro" id="IPR046373">
    <property type="entry name" value="Acyl-CoA_Oxase/DH_mid-dom_sf"/>
</dbReference>
<feature type="domain" description="Acyl-CoA oxidase/dehydrogenase middle" evidence="12">
    <location>
        <begin position="124"/>
        <end position="218"/>
    </location>
</feature>
<dbReference type="Gene3D" id="1.10.540.10">
    <property type="entry name" value="Acyl-CoA dehydrogenase/oxidase, N-terminal domain"/>
    <property type="match status" value="1"/>
</dbReference>
<evidence type="ECO:0000256" key="8">
    <source>
        <dbReference type="ARBA" id="ARBA00040394"/>
    </source>
</evidence>
<evidence type="ECO:0000256" key="3">
    <source>
        <dbReference type="ARBA" id="ARBA00009347"/>
    </source>
</evidence>
<comment type="function">
    <text evidence="7">Catalyzes the dehydrogenation at the alpha-beta position of ACP-bound acyl chains. This results in the introduction of a double bond in the lipidic chain, which is further transferred to the epsilon-amino group of lysine residue in the mycobactin core by MbtK.</text>
</comment>
<dbReference type="InterPro" id="IPR009075">
    <property type="entry name" value="AcylCo_DH/oxidase_C"/>
</dbReference>
<evidence type="ECO:0000256" key="9">
    <source>
        <dbReference type="ARBA" id="ARBA00042660"/>
    </source>
</evidence>
<keyword evidence="4 10" id="KW-0285">Flavoprotein</keyword>
<comment type="cofactor">
    <cofactor evidence="1 10">
        <name>FAD</name>
        <dbReference type="ChEBI" id="CHEBI:57692"/>
    </cofactor>
</comment>
<organism evidence="14 15">
    <name type="scientific">Nocardia aurea</name>
    <dbReference type="NCBI Taxonomy" id="2144174"/>
    <lineage>
        <taxon>Bacteria</taxon>
        <taxon>Bacillati</taxon>
        <taxon>Actinomycetota</taxon>
        <taxon>Actinomycetes</taxon>
        <taxon>Mycobacteriales</taxon>
        <taxon>Nocardiaceae</taxon>
        <taxon>Nocardia</taxon>
    </lineage>
</organism>
<dbReference type="InterPro" id="IPR006091">
    <property type="entry name" value="Acyl-CoA_Oxase/DH_mid-dom"/>
</dbReference>
<dbReference type="PANTHER" id="PTHR48083">
    <property type="entry name" value="MEDIUM-CHAIN SPECIFIC ACYL-COA DEHYDROGENASE, MITOCHONDRIAL-RELATED"/>
    <property type="match status" value="1"/>
</dbReference>
<feature type="domain" description="Acyl-CoA dehydrogenase/oxidase C-terminal" evidence="11">
    <location>
        <begin position="233"/>
        <end position="381"/>
    </location>
</feature>
<gene>
    <name evidence="14" type="ORF">AB0I48_21145</name>
</gene>
<dbReference type="InterPro" id="IPR037069">
    <property type="entry name" value="AcylCoA_DH/ox_N_sf"/>
</dbReference>
<comment type="similarity">
    <text evidence="3 10">Belongs to the acyl-CoA dehydrogenase family.</text>
</comment>
<name>A0ABV3FXC5_9NOCA</name>
<dbReference type="InterPro" id="IPR036250">
    <property type="entry name" value="AcylCo_DH-like_C"/>
</dbReference>
<dbReference type="SUPFAM" id="SSF56645">
    <property type="entry name" value="Acyl-CoA dehydrogenase NM domain-like"/>
    <property type="match status" value="1"/>
</dbReference>
<evidence type="ECO:0000313" key="14">
    <source>
        <dbReference type="EMBL" id="MEV0710077.1"/>
    </source>
</evidence>
<dbReference type="InterPro" id="IPR050741">
    <property type="entry name" value="Acyl-CoA_dehydrogenase"/>
</dbReference>
<evidence type="ECO:0000259" key="11">
    <source>
        <dbReference type="Pfam" id="PF00441"/>
    </source>
</evidence>
<evidence type="ECO:0000256" key="4">
    <source>
        <dbReference type="ARBA" id="ARBA00022630"/>
    </source>
</evidence>
<accession>A0ABV3FXC5</accession>
<sequence length="381" mass="41458">MARAAWSDDEVEAVRDLARTFFEKEVVPHEEKFVAQGHPDRHLYNRAGELGLLCPSVPAEYGGGGGTFAHEAAIIEEQAFAGDGSLGLPVHSTIIAPYLHHFGSEELKRRVLPKAASGEMVLSIGMTEPGTGSDLQNIKTRAVREGDEYVITGSKIFITNGWLCDGIIIAAKTDPTKGAAGVSLIFAEVSDDTPGFKRGRILNKIGGKAQDTAELFFDGLRVPATNLLGEAEGQGFYQMMQLLAQERLVTGIIAVAMMEKAVALTVDYTKGREAFGKPLFAMQNTKFELAECATLARVSRTFLDDCITKHLRGELDIPTAAMSKYWLTDQLGIVVDRCLQLFGGYGYMTEYPISQLYTGARVLRILAGSNEVMKDLIARSL</sequence>
<evidence type="ECO:0000256" key="6">
    <source>
        <dbReference type="ARBA" id="ARBA00023002"/>
    </source>
</evidence>
<comment type="pathway">
    <text evidence="2">Siderophore biosynthesis; mycobactin biosynthesis.</text>
</comment>
<reference evidence="14 15" key="1">
    <citation type="submission" date="2024-06" db="EMBL/GenBank/DDBJ databases">
        <title>The Natural Products Discovery Center: Release of the First 8490 Sequenced Strains for Exploring Actinobacteria Biosynthetic Diversity.</title>
        <authorList>
            <person name="Kalkreuter E."/>
            <person name="Kautsar S.A."/>
            <person name="Yang D."/>
            <person name="Bader C.D."/>
            <person name="Teijaro C.N."/>
            <person name="Fluegel L."/>
            <person name="Davis C.M."/>
            <person name="Simpson J.R."/>
            <person name="Lauterbach L."/>
            <person name="Steele A.D."/>
            <person name="Gui C."/>
            <person name="Meng S."/>
            <person name="Li G."/>
            <person name="Viehrig K."/>
            <person name="Ye F."/>
            <person name="Su P."/>
            <person name="Kiefer A.F."/>
            <person name="Nichols A."/>
            <person name="Cepeda A.J."/>
            <person name="Yan W."/>
            <person name="Fan B."/>
            <person name="Jiang Y."/>
            <person name="Adhikari A."/>
            <person name="Zheng C.-J."/>
            <person name="Schuster L."/>
            <person name="Cowan T.M."/>
            <person name="Smanski M.J."/>
            <person name="Chevrette M.G."/>
            <person name="De Carvalho L.P.S."/>
            <person name="Shen B."/>
        </authorList>
    </citation>
    <scope>NUCLEOTIDE SEQUENCE [LARGE SCALE GENOMIC DNA]</scope>
    <source>
        <strain evidence="14 15">NPDC050403</strain>
    </source>
</reference>
<dbReference type="Gene3D" id="1.20.140.10">
    <property type="entry name" value="Butyryl-CoA Dehydrogenase, subunit A, domain 3"/>
    <property type="match status" value="1"/>
</dbReference>
<dbReference type="Pfam" id="PF02770">
    <property type="entry name" value="Acyl-CoA_dh_M"/>
    <property type="match status" value="1"/>
</dbReference>
<dbReference type="Proteomes" id="UP001551695">
    <property type="component" value="Unassembled WGS sequence"/>
</dbReference>
<keyword evidence="5 10" id="KW-0274">FAD</keyword>
<dbReference type="InterPro" id="IPR013786">
    <property type="entry name" value="AcylCoA_DH/ox_N"/>
</dbReference>
<proteinExistence type="inferred from homology"/>
<dbReference type="InterPro" id="IPR009100">
    <property type="entry name" value="AcylCoA_DH/oxidase_NM_dom_sf"/>
</dbReference>
<keyword evidence="15" id="KW-1185">Reference proteome</keyword>
<feature type="domain" description="Acyl-CoA dehydrogenase/oxidase N-terminal" evidence="13">
    <location>
        <begin position="9"/>
        <end position="119"/>
    </location>
</feature>
<evidence type="ECO:0000256" key="5">
    <source>
        <dbReference type="ARBA" id="ARBA00022827"/>
    </source>
</evidence>
<dbReference type="PANTHER" id="PTHR48083:SF20">
    <property type="entry name" value="LONG-CHAIN SPECIFIC ACYL-COA DEHYDROGENASE, MITOCHONDRIAL"/>
    <property type="match status" value="1"/>
</dbReference>
<dbReference type="SUPFAM" id="SSF47203">
    <property type="entry name" value="Acyl-CoA dehydrogenase C-terminal domain-like"/>
    <property type="match status" value="1"/>
</dbReference>
<evidence type="ECO:0000256" key="10">
    <source>
        <dbReference type="RuleBase" id="RU362125"/>
    </source>
</evidence>
<keyword evidence="6 10" id="KW-0560">Oxidoreductase</keyword>
<evidence type="ECO:0000259" key="12">
    <source>
        <dbReference type="Pfam" id="PF02770"/>
    </source>
</evidence>